<gene>
    <name evidence="3" type="ORF">F5050DRAFT_457729</name>
</gene>
<reference evidence="3" key="1">
    <citation type="submission" date="2022-08" db="EMBL/GenBank/DDBJ databases">
        <authorList>
            <consortium name="DOE Joint Genome Institute"/>
            <person name="Min B."/>
            <person name="Riley R."/>
            <person name="Sierra-Patev S."/>
            <person name="Naranjo-Ortiz M."/>
            <person name="Looney B."/>
            <person name="Konkel Z."/>
            <person name="Slot J.C."/>
            <person name="Sakamoto Y."/>
            <person name="Steenwyk J.L."/>
            <person name="Rokas A."/>
            <person name="Carro J."/>
            <person name="Camarero S."/>
            <person name="Ferreira P."/>
            <person name="Molpeceres G."/>
            <person name="Ruiz-Duenas F.J."/>
            <person name="Serrano A."/>
            <person name="Henrissat B."/>
            <person name="Drula E."/>
            <person name="Hughes K.W."/>
            <person name="Mata J.L."/>
            <person name="Ishikawa N.K."/>
            <person name="Vargas-Isla R."/>
            <person name="Ushijima S."/>
            <person name="Smith C.A."/>
            <person name="Ahrendt S."/>
            <person name="Andreopoulos W."/>
            <person name="He G."/>
            <person name="Labutti K."/>
            <person name="Lipzen A."/>
            <person name="Ng V."/>
            <person name="Sandor L."/>
            <person name="Barry K."/>
            <person name="Martinez A.T."/>
            <person name="Xiao Y."/>
            <person name="Gibbons J.G."/>
            <person name="Terashima K."/>
            <person name="Hibbett D.S."/>
            <person name="Grigoriev I.V."/>
        </authorList>
    </citation>
    <scope>NUCLEOTIDE SEQUENCE</scope>
    <source>
        <strain evidence="3">TFB10827</strain>
    </source>
</reference>
<accession>A0ABQ8Q7U7</accession>
<proteinExistence type="predicted"/>
<evidence type="ECO:0000313" key="3">
    <source>
        <dbReference type="EMBL" id="KAJ3994595.1"/>
    </source>
</evidence>
<comment type="caution">
    <text evidence="3">The sequence shown here is derived from an EMBL/GenBank/DDBJ whole genome shotgun (WGS) entry which is preliminary data.</text>
</comment>
<protein>
    <submittedName>
        <fullName evidence="3">Other/BUB protein kinase</fullName>
    </submittedName>
</protein>
<feature type="region of interest" description="Disordered" evidence="1">
    <location>
        <begin position="294"/>
        <end position="321"/>
    </location>
</feature>
<dbReference type="SMART" id="SM00777">
    <property type="entry name" value="Mad3_BUB1_I"/>
    <property type="match status" value="1"/>
</dbReference>
<dbReference type="Proteomes" id="UP001163828">
    <property type="component" value="Unassembled WGS sequence"/>
</dbReference>
<keyword evidence="3" id="KW-0418">Kinase</keyword>
<dbReference type="GO" id="GO:0016301">
    <property type="term" value="F:kinase activity"/>
    <property type="evidence" value="ECO:0007669"/>
    <property type="project" value="UniProtKB-KW"/>
</dbReference>
<dbReference type="EMBL" id="MU790695">
    <property type="protein sequence ID" value="KAJ3994595.1"/>
    <property type="molecule type" value="Genomic_DNA"/>
</dbReference>
<name>A0ABQ8Q7U7_9AGAR</name>
<keyword evidence="3" id="KW-0808">Transferase</keyword>
<evidence type="ECO:0000256" key="1">
    <source>
        <dbReference type="SAM" id="MobiDB-lite"/>
    </source>
</evidence>
<dbReference type="InterPro" id="IPR013212">
    <property type="entry name" value="Mad3/Bub1_I"/>
</dbReference>
<dbReference type="Pfam" id="PF08311">
    <property type="entry name" value="Mad3_BUB1_I"/>
    <property type="match status" value="1"/>
</dbReference>
<keyword evidence="4" id="KW-1185">Reference proteome</keyword>
<dbReference type="InterPro" id="IPR015661">
    <property type="entry name" value="Bub1/Mad3"/>
</dbReference>
<dbReference type="PANTHER" id="PTHR14030">
    <property type="entry name" value="MITOTIC CHECKPOINT SERINE/THREONINE-PROTEIN KINASE BUB1"/>
    <property type="match status" value="1"/>
</dbReference>
<feature type="domain" description="BUB1 N-terminal" evidence="2">
    <location>
        <begin position="127"/>
        <end position="290"/>
    </location>
</feature>
<dbReference type="PANTHER" id="PTHR14030:SF4">
    <property type="entry name" value="BUB1 KINASE, ISOFORM A-RELATED"/>
    <property type="match status" value="1"/>
</dbReference>
<dbReference type="Gene3D" id="1.25.40.430">
    <property type="match status" value="1"/>
</dbReference>
<organism evidence="3 4">
    <name type="scientific">Lentinula boryana</name>
    <dbReference type="NCBI Taxonomy" id="40481"/>
    <lineage>
        <taxon>Eukaryota</taxon>
        <taxon>Fungi</taxon>
        <taxon>Dikarya</taxon>
        <taxon>Basidiomycota</taxon>
        <taxon>Agaricomycotina</taxon>
        <taxon>Agaricomycetes</taxon>
        <taxon>Agaricomycetidae</taxon>
        <taxon>Agaricales</taxon>
        <taxon>Marasmiineae</taxon>
        <taxon>Omphalotaceae</taxon>
        <taxon>Lentinula</taxon>
    </lineage>
</organism>
<evidence type="ECO:0000259" key="2">
    <source>
        <dbReference type="PROSITE" id="PS51489"/>
    </source>
</evidence>
<sequence>MDWIVKYISKSRGSTFHIYLSAGETKFGRSKRTISLMPGLMTRSGDVHAVKLFQLETQYLTTAMLEEDEVFGSGSTSMVDCDVLEAAKENIQPLATGRRVTSLSSVLATPHAQRESKLAATRHRLRMNIEIALEDEEDDPLEAYCTLVNWTLENYPQGHSAESGLLELLEEATRVLKDDRGGKWRGEIKYLKLWMLYASFVEKPGIIYRFLLANDIGTDIAILYEEYAAILERDGRRKEADEAYCLGIARKASSLDHLKSRYQDFQKRMMSSALPQIPAASTVPNTSTTRRALLTTSTSTDTPPASTNTQTRPRNRSNAPMQIFVDPSGSAARSAEMEVNAWPDIGTRKTRIKENVPETKKLAGTTLKQAGKTKRLASGPSGPKIIPYRDPDPDEMPPPSLPTCSTSRLPSTPAKGGAFAPFVDEAPKTAAPSTPKFTPFRDEATVFTSSLTVPDSVMKLKKADVQSATPTSEAEALRKDPLKNYDGVNQEHQC</sequence>
<feature type="region of interest" description="Disordered" evidence="1">
    <location>
        <begin position="369"/>
        <end position="413"/>
    </location>
</feature>
<feature type="region of interest" description="Disordered" evidence="1">
    <location>
        <begin position="463"/>
        <end position="494"/>
    </location>
</feature>
<evidence type="ECO:0000313" key="4">
    <source>
        <dbReference type="Proteomes" id="UP001163828"/>
    </source>
</evidence>
<dbReference type="PROSITE" id="PS51489">
    <property type="entry name" value="BUB1_N"/>
    <property type="match status" value="1"/>
</dbReference>
<feature type="compositionally biased region" description="Polar residues" evidence="1">
    <location>
        <begin position="310"/>
        <end position="320"/>
    </location>
</feature>
<feature type="compositionally biased region" description="Low complexity" evidence="1">
    <location>
        <begin position="294"/>
        <end position="309"/>
    </location>
</feature>